<evidence type="ECO:0000313" key="2">
    <source>
        <dbReference type="Proteomes" id="UP000028834"/>
    </source>
</evidence>
<feature type="non-terminal residue" evidence="1">
    <location>
        <position position="96"/>
    </location>
</feature>
<reference evidence="1 2" key="1">
    <citation type="submission" date="2014-05" db="EMBL/GenBank/DDBJ databases">
        <authorList>
            <person name="Sibley D."/>
            <person name="Venepally P."/>
            <person name="Karamycheva S."/>
            <person name="Hadjithomas M."/>
            <person name="Khan A."/>
            <person name="Brunk B."/>
            <person name="Roos D."/>
            <person name="Caler E."/>
            <person name="Lorenzi H."/>
        </authorList>
    </citation>
    <scope>NUCLEOTIDE SEQUENCE [LARGE SCALE GENOMIC DNA]</scope>
    <source>
        <strain evidence="1 2">RUB</strain>
    </source>
</reference>
<dbReference type="Proteomes" id="UP000028834">
    <property type="component" value="Unassembled WGS sequence"/>
</dbReference>
<dbReference type="EMBL" id="AFYV02001752">
    <property type="protein sequence ID" value="KFG60960.1"/>
    <property type="molecule type" value="Genomic_DNA"/>
</dbReference>
<proteinExistence type="predicted"/>
<accession>A0A086LWE2</accession>
<name>A0A086LWE2_TOXGO</name>
<organism evidence="1 2">
    <name type="scientific">Toxoplasma gondii RUB</name>
    <dbReference type="NCBI Taxonomy" id="935652"/>
    <lineage>
        <taxon>Eukaryota</taxon>
        <taxon>Sar</taxon>
        <taxon>Alveolata</taxon>
        <taxon>Apicomplexa</taxon>
        <taxon>Conoidasida</taxon>
        <taxon>Coccidia</taxon>
        <taxon>Eucoccidiorida</taxon>
        <taxon>Eimeriorina</taxon>
        <taxon>Sarcocystidae</taxon>
        <taxon>Toxoplasma</taxon>
    </lineage>
</organism>
<protein>
    <submittedName>
        <fullName evidence="1">Amylo-alpha-1,6-glucosidase</fullName>
    </submittedName>
</protein>
<evidence type="ECO:0000313" key="1">
    <source>
        <dbReference type="EMBL" id="KFG60960.1"/>
    </source>
</evidence>
<gene>
    <name evidence="1" type="ORF">TGRUB_431650</name>
</gene>
<dbReference type="VEuPathDB" id="ToxoDB:TGRUB_431650"/>
<comment type="caution">
    <text evidence="1">The sequence shown here is derived from an EMBL/GenBank/DDBJ whole genome shotgun (WGS) entry which is preliminary data.</text>
</comment>
<sequence>MRATIVVRTEGLFLRLCSGPYRIQLEYGPVVASQSGAAANNEDRVIGEKDAEASASRSPASVIIVEPSLSINGVALKQESISLQTVLSRCLGPFSG</sequence>
<dbReference type="AlphaFoldDB" id="A0A086LWE2"/>